<name>A0A975CN89_9FLAO</name>
<dbReference type="KEGG" id="pcea:J3359_00175"/>
<accession>A0A975CN89</accession>
<protein>
    <submittedName>
        <fullName evidence="1">Septum formation inhibitor Maf</fullName>
    </submittedName>
</protein>
<dbReference type="EMBL" id="CP071869">
    <property type="protein sequence ID" value="QTE22733.1"/>
    <property type="molecule type" value="Genomic_DNA"/>
</dbReference>
<dbReference type="AlphaFoldDB" id="A0A975CN89"/>
<proteinExistence type="predicted"/>
<keyword evidence="2" id="KW-1185">Reference proteome</keyword>
<evidence type="ECO:0000313" key="2">
    <source>
        <dbReference type="Proteomes" id="UP000663920"/>
    </source>
</evidence>
<evidence type="ECO:0000313" key="1">
    <source>
        <dbReference type="EMBL" id="QTE22733.1"/>
    </source>
</evidence>
<gene>
    <name evidence="1" type="ORF">J3359_00175</name>
</gene>
<sequence length="300" mass="35236">MKPFLKIALPFFVTTFLFLFCNNIEPKKKATKSIETAQKHPKFNEYWYQGKAEITSYKLYQNRYGEIHKGTAVNIFVTEDFLPKKQVKADNRNDKNIPVLKLNSTKKFVTGIYPYSLMTSTFSPINTNESAIKISFSAQEWCGNTFVQLNNREQFKIDFYSYFESNADRKLSLEKNILENELWNIIRINPKNLPIGKFDIIPSFEFLALNHQKIKAYKAETSLDEKEDFILYSINYPELERTLIIKTTKEFPFIIESWEETLTKRGKTLTTKAEKIKTIKSAYWSKNRVTDTEERKELGL</sequence>
<dbReference type="RefSeq" id="WP_208078661.1">
    <property type="nucleotide sequence ID" value="NZ_CP071869.1"/>
</dbReference>
<reference evidence="1 2" key="1">
    <citation type="submission" date="2021-03" db="EMBL/GenBank/DDBJ databases">
        <title>Complete genome of Polaribacter_sp.SM13.</title>
        <authorList>
            <person name="Jeong S.W."/>
            <person name="Bae J.W."/>
        </authorList>
    </citation>
    <scope>NUCLEOTIDE SEQUENCE [LARGE SCALE GENOMIC DNA]</scope>
    <source>
        <strain evidence="1 2">SM13</strain>
    </source>
</reference>
<dbReference type="Proteomes" id="UP000663920">
    <property type="component" value="Chromosome"/>
</dbReference>
<organism evidence="1 2">
    <name type="scientific">Polaribacter cellanae</name>
    <dbReference type="NCBI Taxonomy" id="2818493"/>
    <lineage>
        <taxon>Bacteria</taxon>
        <taxon>Pseudomonadati</taxon>
        <taxon>Bacteroidota</taxon>
        <taxon>Flavobacteriia</taxon>
        <taxon>Flavobacteriales</taxon>
        <taxon>Flavobacteriaceae</taxon>
    </lineage>
</organism>